<dbReference type="EMBL" id="BKAU01000001">
    <property type="protein sequence ID" value="GEP94521.1"/>
    <property type="molecule type" value="Genomic_DNA"/>
</dbReference>
<accession>A0A512RFP9</accession>
<evidence type="ECO:0000313" key="2">
    <source>
        <dbReference type="EMBL" id="GEP94521.1"/>
    </source>
</evidence>
<gene>
    <name evidence="2" type="ORF">CCY01nite_07810</name>
</gene>
<feature type="signal peptide" evidence="1">
    <location>
        <begin position="1"/>
        <end position="41"/>
    </location>
</feature>
<proteinExistence type="predicted"/>
<protein>
    <submittedName>
        <fullName evidence="2">Uncharacterized protein</fullName>
    </submittedName>
</protein>
<dbReference type="RefSeq" id="WP_146857995.1">
    <property type="nucleotide sequence ID" value="NZ_BKAU01000001.1"/>
</dbReference>
<organism evidence="2 3">
    <name type="scientific">Chitinophaga cymbidii</name>
    <dbReference type="NCBI Taxonomy" id="1096750"/>
    <lineage>
        <taxon>Bacteria</taxon>
        <taxon>Pseudomonadati</taxon>
        <taxon>Bacteroidota</taxon>
        <taxon>Chitinophagia</taxon>
        <taxon>Chitinophagales</taxon>
        <taxon>Chitinophagaceae</taxon>
        <taxon>Chitinophaga</taxon>
    </lineage>
</organism>
<feature type="chain" id="PRO_5022007469" evidence="1">
    <location>
        <begin position="42"/>
        <end position="125"/>
    </location>
</feature>
<name>A0A512RFP9_9BACT</name>
<keyword evidence="3" id="KW-1185">Reference proteome</keyword>
<dbReference type="AlphaFoldDB" id="A0A512RFP9"/>
<reference evidence="2 3" key="1">
    <citation type="submission" date="2019-07" db="EMBL/GenBank/DDBJ databases">
        <title>Whole genome shotgun sequence of Chitinophaga cymbidii NBRC 109752.</title>
        <authorList>
            <person name="Hosoyama A."/>
            <person name="Uohara A."/>
            <person name="Ohji S."/>
            <person name="Ichikawa N."/>
        </authorList>
    </citation>
    <scope>NUCLEOTIDE SEQUENCE [LARGE SCALE GENOMIC DNA]</scope>
    <source>
        <strain evidence="2 3">NBRC 109752</strain>
    </source>
</reference>
<keyword evidence="1" id="KW-0732">Signal</keyword>
<comment type="caution">
    <text evidence="2">The sequence shown here is derived from an EMBL/GenBank/DDBJ whole genome shotgun (WGS) entry which is preliminary data.</text>
</comment>
<evidence type="ECO:0000256" key="1">
    <source>
        <dbReference type="SAM" id="SignalP"/>
    </source>
</evidence>
<dbReference type="Proteomes" id="UP000321436">
    <property type="component" value="Unassembled WGS sequence"/>
</dbReference>
<evidence type="ECO:0000313" key="3">
    <source>
        <dbReference type="Proteomes" id="UP000321436"/>
    </source>
</evidence>
<sequence>MKAEPYKRQTGPPKFQMMKSHLLQIALALGIGMAFSFGEQAADCFSVGSIGYTSPYTPDGTAPDPSSPFRIPGAYAFDYSCIVDDRFHCRYIYDATYGIWISCVGEYKIIEDLDDRSVKASIRPD</sequence>